<evidence type="ECO:0000313" key="9">
    <source>
        <dbReference type="EMBL" id="GGE20388.1"/>
    </source>
</evidence>
<feature type="binding site" evidence="6">
    <location>
        <position position="287"/>
    </location>
    <ligand>
        <name>S-adenosyl-L-methionine</name>
        <dbReference type="ChEBI" id="CHEBI:59789"/>
    </ligand>
</feature>
<dbReference type="FunFam" id="3.40.50.150:FF:000009">
    <property type="entry name" value="23S rRNA (Uracil(1939)-C(5))-methyltransferase RlmD"/>
    <property type="match status" value="1"/>
</dbReference>
<dbReference type="InterPro" id="IPR030391">
    <property type="entry name" value="MeTrfase_TrmA_CS"/>
</dbReference>
<dbReference type="InterPro" id="IPR002792">
    <property type="entry name" value="TRAM_dom"/>
</dbReference>
<dbReference type="PANTHER" id="PTHR11061:SF45">
    <property type="match status" value="1"/>
</dbReference>
<reference evidence="9" key="2">
    <citation type="submission" date="2020-09" db="EMBL/GenBank/DDBJ databases">
        <authorList>
            <person name="Sun Q."/>
            <person name="Zhou Y."/>
        </authorList>
    </citation>
    <scope>NUCLEOTIDE SEQUENCE</scope>
    <source>
        <strain evidence="9">CGMCC 1.15179</strain>
    </source>
</reference>
<feature type="binding site" evidence="6">
    <location>
        <position position="385"/>
    </location>
    <ligand>
        <name>S-adenosyl-L-methionine</name>
        <dbReference type="ChEBI" id="CHEBI:59789"/>
    </ligand>
</feature>
<keyword evidence="10" id="KW-1185">Reference proteome</keyword>
<evidence type="ECO:0000256" key="3">
    <source>
        <dbReference type="ARBA" id="ARBA00022679"/>
    </source>
</evidence>
<dbReference type="InterPro" id="IPR010280">
    <property type="entry name" value="U5_MeTrfase_fam"/>
</dbReference>
<dbReference type="InterPro" id="IPR030390">
    <property type="entry name" value="MeTrfase_TrmA_AS"/>
</dbReference>
<evidence type="ECO:0000256" key="2">
    <source>
        <dbReference type="ARBA" id="ARBA00022603"/>
    </source>
</evidence>
<evidence type="ECO:0000256" key="5">
    <source>
        <dbReference type="ARBA" id="ARBA00023014"/>
    </source>
</evidence>
<dbReference type="GO" id="GO:0070475">
    <property type="term" value="P:rRNA base methylation"/>
    <property type="evidence" value="ECO:0007669"/>
    <property type="project" value="TreeGrafter"/>
</dbReference>
<dbReference type="SUPFAM" id="SSF53335">
    <property type="entry name" value="S-adenosyl-L-methionine-dependent methyltransferases"/>
    <property type="match status" value="1"/>
</dbReference>
<protein>
    <submittedName>
        <fullName evidence="9">Putative RNA methyltransferase YfjO</fullName>
    </submittedName>
</protein>
<keyword evidence="1" id="KW-0408">Iron</keyword>
<proteinExistence type="inferred from homology"/>
<dbReference type="GO" id="GO:0051539">
    <property type="term" value="F:4 iron, 4 sulfur cluster binding"/>
    <property type="evidence" value="ECO:0007669"/>
    <property type="project" value="UniProtKB-KW"/>
</dbReference>
<dbReference type="PANTHER" id="PTHR11061">
    <property type="entry name" value="RNA M5U METHYLTRANSFERASE"/>
    <property type="match status" value="1"/>
</dbReference>
<feature type="binding site" evidence="6">
    <location>
        <position position="337"/>
    </location>
    <ligand>
        <name>S-adenosyl-L-methionine</name>
        <dbReference type="ChEBI" id="CHEBI:59789"/>
    </ligand>
</feature>
<dbReference type="NCBIfam" id="TIGR00479">
    <property type="entry name" value="rumA"/>
    <property type="match status" value="1"/>
</dbReference>
<dbReference type="Gene3D" id="2.40.50.140">
    <property type="entry name" value="Nucleic acid-binding proteins"/>
    <property type="match status" value="1"/>
</dbReference>
<evidence type="ECO:0000256" key="6">
    <source>
        <dbReference type="PROSITE-ProRule" id="PRU01024"/>
    </source>
</evidence>
<feature type="binding site" evidence="6">
    <location>
        <position position="316"/>
    </location>
    <ligand>
        <name>S-adenosyl-L-methionine</name>
        <dbReference type="ChEBI" id="CHEBI:59789"/>
    </ligand>
</feature>
<reference evidence="9" key="1">
    <citation type="journal article" date="2014" name="Int. J. Syst. Evol. Microbiol.">
        <title>Complete genome sequence of Corynebacterium casei LMG S-19264T (=DSM 44701T), isolated from a smear-ripened cheese.</title>
        <authorList>
            <consortium name="US DOE Joint Genome Institute (JGI-PGF)"/>
            <person name="Walter F."/>
            <person name="Albersmeier A."/>
            <person name="Kalinowski J."/>
            <person name="Ruckert C."/>
        </authorList>
    </citation>
    <scope>NUCLEOTIDE SEQUENCE</scope>
    <source>
        <strain evidence="9">CGMCC 1.15179</strain>
    </source>
</reference>
<feature type="active site" description="Nucleophile" evidence="6">
    <location>
        <position position="412"/>
    </location>
</feature>
<dbReference type="Gene3D" id="2.40.50.1070">
    <property type="match status" value="1"/>
</dbReference>
<gene>
    <name evidence="9" type="primary">yfjO</name>
    <name evidence="9" type="ORF">GCM10011571_22930</name>
</gene>
<name>A0A8J2YD06_9BACL</name>
<keyword evidence="3 6" id="KW-0808">Transferase</keyword>
<feature type="active site" evidence="7">
    <location>
        <position position="412"/>
    </location>
</feature>
<dbReference type="InterPro" id="IPR012340">
    <property type="entry name" value="NA-bd_OB-fold"/>
</dbReference>
<keyword evidence="5" id="KW-0411">Iron-sulfur</keyword>
<dbReference type="Gene3D" id="3.40.50.150">
    <property type="entry name" value="Vaccinia Virus protein VP39"/>
    <property type="match status" value="1"/>
</dbReference>
<dbReference type="Pfam" id="PF05958">
    <property type="entry name" value="tRNA_U5-meth_tr"/>
    <property type="match status" value="1"/>
</dbReference>
<dbReference type="Pfam" id="PF01938">
    <property type="entry name" value="TRAM"/>
    <property type="match status" value="1"/>
</dbReference>
<comment type="similarity">
    <text evidence="6">Belongs to the class I-like SAM-binding methyltransferase superfamily. RNA M5U methyltransferase family.</text>
</comment>
<evidence type="ECO:0000256" key="1">
    <source>
        <dbReference type="ARBA" id="ARBA00022485"/>
    </source>
</evidence>
<organism evidence="9 10">
    <name type="scientific">Marinithermofilum abyssi</name>
    <dbReference type="NCBI Taxonomy" id="1571185"/>
    <lineage>
        <taxon>Bacteria</taxon>
        <taxon>Bacillati</taxon>
        <taxon>Bacillota</taxon>
        <taxon>Bacilli</taxon>
        <taxon>Bacillales</taxon>
        <taxon>Thermoactinomycetaceae</taxon>
        <taxon>Marinithermofilum</taxon>
    </lineage>
</organism>
<dbReference type="CDD" id="cd02440">
    <property type="entry name" value="AdoMet_MTases"/>
    <property type="match status" value="1"/>
</dbReference>
<dbReference type="GO" id="GO:0070041">
    <property type="term" value="F:rRNA (uridine-C5-)-methyltransferase activity"/>
    <property type="evidence" value="ECO:0007669"/>
    <property type="project" value="UniProtKB-ARBA"/>
</dbReference>
<dbReference type="InterPro" id="IPR029063">
    <property type="entry name" value="SAM-dependent_MTases_sf"/>
</dbReference>
<sequence>MSRNQLRKGQVIELPIRRIGINGEGVGVYQKKVVFVDGAIPGEYVAAKLTEVQKNYARGKIFRIKKRSSHRLQPPCPVYRSCGGCQMQHIDYPMQLRLKRELVEEAFARYTGLTQLPIEETVGMDRPWSYRNKAQLPLKQGKQGVWMGMYKPGSHQLVDVGECDIQHPETNRLLEEARQVMEELGIPVYDERKGTGILRHLAARIGFATGEAQLVLVSRSNRLPREEELIHRLRERLPQLKSVVLNINPRKTSRVLGEKSRVLWGQRKIRERLGHLTFLLSGPAFFQLNPVQTVKLYDEVKRSAGLSGKETVVDAYCGVGTIGLWLADQADRVIGMDTIPEAVEDAKENAEINGIDHAEYHLGEAERLLPRWVREGLQPDVVVVDPPRTGLGQELIQALIEVQVPRIVYVSCNPSTLAKDCRLLLKQGYQVKRVVPFDMFPQTAHVESVTLLER</sequence>
<evidence type="ECO:0000313" key="10">
    <source>
        <dbReference type="Proteomes" id="UP000625210"/>
    </source>
</evidence>
<feature type="domain" description="TRAM" evidence="8">
    <location>
        <begin position="5"/>
        <end position="63"/>
    </location>
</feature>
<accession>A0A8J2YD06</accession>
<dbReference type="AlphaFoldDB" id="A0A8J2YD06"/>
<dbReference type="FunFam" id="2.40.50.1070:FF:000003">
    <property type="entry name" value="23S rRNA (Uracil-5-)-methyltransferase RumA"/>
    <property type="match status" value="1"/>
</dbReference>
<evidence type="ECO:0000256" key="7">
    <source>
        <dbReference type="PROSITE-ProRule" id="PRU10015"/>
    </source>
</evidence>
<dbReference type="SUPFAM" id="SSF50249">
    <property type="entry name" value="Nucleic acid-binding proteins"/>
    <property type="match status" value="1"/>
</dbReference>
<keyword evidence="1" id="KW-0479">Metal-binding</keyword>
<comment type="caution">
    <text evidence="9">The sequence shown here is derived from an EMBL/GenBank/DDBJ whole genome shotgun (WGS) entry which is preliminary data.</text>
</comment>
<keyword evidence="1" id="KW-0004">4Fe-4S</keyword>
<keyword evidence="4 6" id="KW-0949">S-adenosyl-L-methionine</keyword>
<dbReference type="Proteomes" id="UP000625210">
    <property type="component" value="Unassembled WGS sequence"/>
</dbReference>
<dbReference type="EMBL" id="BMHQ01000007">
    <property type="protein sequence ID" value="GGE20388.1"/>
    <property type="molecule type" value="Genomic_DNA"/>
</dbReference>
<evidence type="ECO:0000259" key="8">
    <source>
        <dbReference type="PROSITE" id="PS50926"/>
    </source>
</evidence>
<dbReference type="PROSITE" id="PS01231">
    <property type="entry name" value="TRMA_2"/>
    <property type="match status" value="1"/>
</dbReference>
<keyword evidence="2 6" id="KW-0489">Methyltransferase</keyword>
<dbReference type="PROSITE" id="PS01230">
    <property type="entry name" value="TRMA_1"/>
    <property type="match status" value="1"/>
</dbReference>
<dbReference type="PROSITE" id="PS50926">
    <property type="entry name" value="TRAM"/>
    <property type="match status" value="1"/>
</dbReference>
<evidence type="ECO:0000256" key="4">
    <source>
        <dbReference type="ARBA" id="ARBA00022691"/>
    </source>
</evidence>
<dbReference type="RefSeq" id="WP_229751943.1">
    <property type="nucleotide sequence ID" value="NZ_BMHQ01000007.1"/>
</dbReference>
<dbReference type="FunFam" id="2.40.50.140:FF:000097">
    <property type="entry name" value="23S rRNA (uracil(1939)-C(5))-methyltransferase RlmD"/>
    <property type="match status" value="1"/>
</dbReference>
<dbReference type="PROSITE" id="PS51687">
    <property type="entry name" value="SAM_MT_RNA_M5U"/>
    <property type="match status" value="1"/>
</dbReference>